<keyword evidence="3 9" id="KW-0813">Transport</keyword>
<dbReference type="Pfam" id="PF00571">
    <property type="entry name" value="CBS"/>
    <property type="match status" value="2"/>
</dbReference>
<comment type="function">
    <text evidence="9">Acts as a magnesium transporter.</text>
</comment>
<dbReference type="Pfam" id="PF01769">
    <property type="entry name" value="MgtE"/>
    <property type="match status" value="1"/>
</dbReference>
<keyword evidence="9" id="KW-1003">Cell membrane</keyword>
<evidence type="ECO:0000256" key="4">
    <source>
        <dbReference type="ARBA" id="ARBA00022692"/>
    </source>
</evidence>
<dbReference type="SUPFAM" id="SSF158791">
    <property type="entry name" value="MgtE N-terminal domain-like"/>
    <property type="match status" value="1"/>
</dbReference>
<dbReference type="Proteomes" id="UP001491349">
    <property type="component" value="Unassembled WGS sequence"/>
</dbReference>
<evidence type="ECO:0000256" key="3">
    <source>
        <dbReference type="ARBA" id="ARBA00022448"/>
    </source>
</evidence>
<evidence type="ECO:0000313" key="12">
    <source>
        <dbReference type="Proteomes" id="UP001491349"/>
    </source>
</evidence>
<dbReference type="PANTHER" id="PTHR43773">
    <property type="entry name" value="MAGNESIUM TRANSPORTER MGTE"/>
    <property type="match status" value="1"/>
</dbReference>
<evidence type="ECO:0000256" key="9">
    <source>
        <dbReference type="RuleBase" id="RU362011"/>
    </source>
</evidence>
<feature type="domain" description="CBS" evidence="10">
    <location>
        <begin position="140"/>
        <end position="202"/>
    </location>
</feature>
<dbReference type="SUPFAM" id="SSF54631">
    <property type="entry name" value="CBS-domain pair"/>
    <property type="match status" value="1"/>
</dbReference>
<comment type="subunit">
    <text evidence="9">Homodimer.</text>
</comment>
<keyword evidence="12" id="KW-1185">Reference proteome</keyword>
<dbReference type="InterPro" id="IPR038076">
    <property type="entry name" value="MgtE_N_sf"/>
</dbReference>
<dbReference type="SUPFAM" id="SSF161093">
    <property type="entry name" value="MgtE membrane domain-like"/>
    <property type="match status" value="1"/>
</dbReference>
<dbReference type="InterPro" id="IPR036739">
    <property type="entry name" value="SLC41_membr_dom_sf"/>
</dbReference>
<feature type="transmembrane region" description="Helical" evidence="9">
    <location>
        <begin position="316"/>
        <end position="339"/>
    </location>
</feature>
<name>A0ABU9DXV5_9FLAO</name>
<evidence type="ECO:0000256" key="2">
    <source>
        <dbReference type="ARBA" id="ARBA00009749"/>
    </source>
</evidence>
<dbReference type="Pfam" id="PF03448">
    <property type="entry name" value="MgtE_N"/>
    <property type="match status" value="1"/>
</dbReference>
<dbReference type="InterPro" id="IPR006667">
    <property type="entry name" value="SLC41_membr_dom"/>
</dbReference>
<keyword evidence="7 9" id="KW-0472">Membrane</keyword>
<comment type="caution">
    <text evidence="11">The sequence shown here is derived from an EMBL/GenBank/DDBJ whole genome shotgun (WGS) entry which is preliminary data.</text>
</comment>
<dbReference type="InterPro" id="IPR046342">
    <property type="entry name" value="CBS_dom_sf"/>
</dbReference>
<dbReference type="PANTHER" id="PTHR43773:SF1">
    <property type="entry name" value="MAGNESIUM TRANSPORTER MGTE"/>
    <property type="match status" value="1"/>
</dbReference>
<keyword evidence="5 9" id="KW-0460">Magnesium</keyword>
<dbReference type="Gene3D" id="1.10.357.20">
    <property type="entry name" value="SLC41 divalent cation transporters, integral membrane domain"/>
    <property type="match status" value="1"/>
</dbReference>
<dbReference type="EMBL" id="JBBPCB010000001">
    <property type="protein sequence ID" value="MEK8179231.1"/>
    <property type="molecule type" value="Genomic_DNA"/>
</dbReference>
<comment type="subcellular location">
    <subcellularLocation>
        <location evidence="9">Cell membrane</location>
        <topology evidence="9">Multi-pass membrane protein</topology>
    </subcellularLocation>
    <subcellularLocation>
        <location evidence="1">Membrane</location>
        <topology evidence="1">Multi-pass membrane protein</topology>
    </subcellularLocation>
</comment>
<keyword evidence="9" id="KW-0479">Metal-binding</keyword>
<feature type="transmembrane region" description="Helical" evidence="9">
    <location>
        <begin position="425"/>
        <end position="448"/>
    </location>
</feature>
<dbReference type="Gene3D" id="3.10.580.10">
    <property type="entry name" value="CBS-domain"/>
    <property type="match status" value="1"/>
</dbReference>
<evidence type="ECO:0000256" key="5">
    <source>
        <dbReference type="ARBA" id="ARBA00022842"/>
    </source>
</evidence>
<keyword evidence="8" id="KW-0129">CBS domain</keyword>
<dbReference type="InterPro" id="IPR000644">
    <property type="entry name" value="CBS_dom"/>
</dbReference>
<gene>
    <name evidence="11" type="primary">mgtE</name>
    <name evidence="11" type="ORF">WMW71_02655</name>
</gene>
<keyword evidence="4 9" id="KW-0812">Transmembrane</keyword>
<dbReference type="NCBIfam" id="TIGR00400">
    <property type="entry name" value="mgtE"/>
    <property type="match status" value="1"/>
</dbReference>
<evidence type="ECO:0000313" key="11">
    <source>
        <dbReference type="EMBL" id="MEK8179231.1"/>
    </source>
</evidence>
<dbReference type="InterPro" id="IPR006668">
    <property type="entry name" value="Mg_transptr_MgtE_intracell_dom"/>
</dbReference>
<keyword evidence="6 9" id="KW-1133">Transmembrane helix</keyword>
<evidence type="ECO:0000256" key="1">
    <source>
        <dbReference type="ARBA" id="ARBA00004141"/>
    </source>
</evidence>
<dbReference type="PROSITE" id="PS51371">
    <property type="entry name" value="CBS"/>
    <property type="match status" value="2"/>
</dbReference>
<evidence type="ECO:0000256" key="7">
    <source>
        <dbReference type="ARBA" id="ARBA00023136"/>
    </source>
</evidence>
<evidence type="ECO:0000259" key="10">
    <source>
        <dbReference type="PROSITE" id="PS51371"/>
    </source>
</evidence>
<evidence type="ECO:0000256" key="8">
    <source>
        <dbReference type="PROSITE-ProRule" id="PRU00703"/>
    </source>
</evidence>
<dbReference type="CDD" id="cd04606">
    <property type="entry name" value="CBS_pair_Mg_transporter"/>
    <property type="match status" value="1"/>
</dbReference>
<reference evidence="11 12" key="1">
    <citation type="submission" date="2024-04" db="EMBL/GenBank/DDBJ databases">
        <title>draft genome sequnece of Flavobacterium buctense JCM 30750.</title>
        <authorList>
            <person name="Kim D.-U."/>
        </authorList>
    </citation>
    <scope>NUCLEOTIDE SEQUENCE [LARGE SCALE GENOMIC DNA]</scope>
    <source>
        <strain evidence="11 12">JCM 30750</strain>
    </source>
</reference>
<comment type="similarity">
    <text evidence="2 9">Belongs to the SLC41A transporter family.</text>
</comment>
<dbReference type="InterPro" id="IPR006669">
    <property type="entry name" value="MgtE_transporter"/>
</dbReference>
<proteinExistence type="inferred from homology"/>
<dbReference type="RefSeq" id="WP_187659358.1">
    <property type="nucleotide sequence ID" value="NZ_JACTAB010000001.1"/>
</dbReference>
<protein>
    <recommendedName>
        <fullName evidence="9">Magnesium transporter MgtE</fullName>
    </recommendedName>
</protein>
<feature type="transmembrane region" description="Helical" evidence="9">
    <location>
        <begin position="286"/>
        <end position="304"/>
    </location>
</feature>
<feature type="transmembrane region" description="Helical" evidence="9">
    <location>
        <begin position="393"/>
        <end position="413"/>
    </location>
</feature>
<sequence length="450" mass="50002">MQFKISKELLAQIEQLIHDKNDQELELLLNDMHHADIAEIFEELETAEATYIFKILDSEITAEILPELEDDLREKILKGLSAKEIAEELDELDTDDAADIIAELSQSKKEEVISELEDVEHAKDIVDLLRYDEDTAGGLMGKELVKVNENWNVLTCVKEMRIQAENVTRVHSIYVVDDENRLKGRLSLKDLLTTSTKTPISEVYIKKVDYVRVDMPNTDVARIMQKYDLEAIPVIDEMGRLVGRITIDDIVDVIKEEADKDYQLAAGISQDVEADDSILDLTRARLPWLVLALFGGFISVRVLGLFEGAMTNHGNLFFFTPLIAAMAGNVGVQSSAIIVQGLANQSISGSLWNRLIKEVSLSLLNGVILATILFVGSHFLLNVELIIGEIVTIALVSVIIIASLIGTFVPLLLHRFNIDPALATGPFITTSNDICGILIYFSIAKLILGF</sequence>
<feature type="transmembrane region" description="Helical" evidence="9">
    <location>
        <begin position="359"/>
        <end position="381"/>
    </location>
</feature>
<accession>A0ABU9DXV5</accession>
<organism evidence="11 12">
    <name type="scientific">Flavobacterium buctense</name>
    <dbReference type="NCBI Taxonomy" id="1648146"/>
    <lineage>
        <taxon>Bacteria</taxon>
        <taxon>Pseudomonadati</taxon>
        <taxon>Bacteroidota</taxon>
        <taxon>Flavobacteriia</taxon>
        <taxon>Flavobacteriales</taxon>
        <taxon>Flavobacteriaceae</taxon>
        <taxon>Flavobacterium</taxon>
    </lineage>
</organism>
<dbReference type="SMART" id="SM00924">
    <property type="entry name" value="MgtE_N"/>
    <property type="match status" value="1"/>
</dbReference>
<dbReference type="SMART" id="SM00116">
    <property type="entry name" value="CBS"/>
    <property type="match status" value="2"/>
</dbReference>
<feature type="domain" description="CBS" evidence="10">
    <location>
        <begin position="204"/>
        <end position="260"/>
    </location>
</feature>
<evidence type="ECO:0000256" key="6">
    <source>
        <dbReference type="ARBA" id="ARBA00022989"/>
    </source>
</evidence>
<dbReference type="Gene3D" id="1.25.60.10">
    <property type="entry name" value="MgtE N-terminal domain-like"/>
    <property type="match status" value="1"/>
</dbReference>